<evidence type="ECO:0000313" key="6">
    <source>
        <dbReference type="EMBL" id="CAL5996297.1"/>
    </source>
</evidence>
<evidence type="ECO:0000256" key="1">
    <source>
        <dbReference type="ARBA" id="ARBA00022614"/>
    </source>
</evidence>
<dbReference type="InterPro" id="IPR032675">
    <property type="entry name" value="LRR_dom_sf"/>
</dbReference>
<dbReference type="Pfam" id="PF12799">
    <property type="entry name" value="LRR_4"/>
    <property type="match status" value="4"/>
</dbReference>
<gene>
    <name evidence="6" type="ORF">HINF_LOCUS14689</name>
    <name evidence="3" type="ORF">HINF_LOCUS36906</name>
    <name evidence="4" type="ORF">HINF_LOCUS40043</name>
    <name evidence="7" type="ORF">HINF_LOCUS48541</name>
    <name evidence="5" type="ORF">HINF_LOCUS51604</name>
    <name evidence="8" type="ORF">HINF_LOCUS68305</name>
</gene>
<dbReference type="SUPFAM" id="SSF52058">
    <property type="entry name" value="L domain-like"/>
    <property type="match status" value="5"/>
</dbReference>
<accession>A0AA86Q051</accession>
<comment type="caution">
    <text evidence="3">The sequence shown here is derived from an EMBL/GenBank/DDBJ whole genome shotgun (WGS) entry which is preliminary data.</text>
</comment>
<evidence type="ECO:0000256" key="2">
    <source>
        <dbReference type="ARBA" id="ARBA00022737"/>
    </source>
</evidence>
<dbReference type="Proteomes" id="UP001642409">
    <property type="component" value="Unassembled WGS sequence"/>
</dbReference>
<protein>
    <submittedName>
        <fullName evidence="3">Leucine-rich repeat domain-containing protein</fullName>
    </submittedName>
    <submittedName>
        <fullName evidence="6">Leucine-rich_repeat domain-containing protein</fullName>
    </submittedName>
</protein>
<dbReference type="PROSITE" id="PS51450">
    <property type="entry name" value="LRR"/>
    <property type="match status" value="24"/>
</dbReference>
<dbReference type="SMART" id="SM00365">
    <property type="entry name" value="LRR_SD22"/>
    <property type="match status" value="24"/>
</dbReference>
<dbReference type="EMBL" id="CATOUU010000832">
    <property type="protein sequence ID" value="CAI9952398.1"/>
    <property type="molecule type" value="Genomic_DNA"/>
</dbReference>
<dbReference type="PANTHER" id="PTHR46652:SF3">
    <property type="entry name" value="LEUCINE-RICH REPEAT-CONTAINING PROTEIN 9"/>
    <property type="match status" value="1"/>
</dbReference>
<dbReference type="EMBL" id="CATOUU010000795">
    <property type="protein sequence ID" value="CAI9949261.1"/>
    <property type="molecule type" value="Genomic_DNA"/>
</dbReference>
<evidence type="ECO:0000313" key="4">
    <source>
        <dbReference type="EMBL" id="CAI9952398.1"/>
    </source>
</evidence>
<dbReference type="PANTHER" id="PTHR46652">
    <property type="entry name" value="LEUCINE-RICH REPEAT AND IQ DOMAIN-CONTAINING PROTEIN 1-RELATED"/>
    <property type="match status" value="1"/>
</dbReference>
<evidence type="ECO:0000313" key="9">
    <source>
        <dbReference type="Proteomes" id="UP001642409"/>
    </source>
</evidence>
<reference evidence="6 9" key="2">
    <citation type="submission" date="2024-07" db="EMBL/GenBank/DDBJ databases">
        <authorList>
            <person name="Akdeniz Z."/>
        </authorList>
    </citation>
    <scope>NUCLEOTIDE SEQUENCE [LARGE SCALE GENOMIC DNA]</scope>
</reference>
<name>A0AA86Q051_9EUKA</name>
<dbReference type="Gene3D" id="3.80.10.10">
    <property type="entry name" value="Ribonuclease Inhibitor"/>
    <property type="match status" value="11"/>
</dbReference>
<reference evidence="3" key="1">
    <citation type="submission" date="2023-06" db="EMBL/GenBank/DDBJ databases">
        <authorList>
            <person name="Kurt Z."/>
        </authorList>
    </citation>
    <scope>NUCLEOTIDE SEQUENCE</scope>
</reference>
<organism evidence="3">
    <name type="scientific">Hexamita inflata</name>
    <dbReference type="NCBI Taxonomy" id="28002"/>
    <lineage>
        <taxon>Eukaryota</taxon>
        <taxon>Metamonada</taxon>
        <taxon>Diplomonadida</taxon>
        <taxon>Hexamitidae</taxon>
        <taxon>Hexamitinae</taxon>
        <taxon>Hexamita</taxon>
    </lineage>
</organism>
<keyword evidence="9" id="KW-1185">Reference proteome</keyword>
<evidence type="ECO:0000313" key="5">
    <source>
        <dbReference type="EMBL" id="CAI9963959.1"/>
    </source>
</evidence>
<keyword evidence="2" id="KW-0677">Repeat</keyword>
<dbReference type="EMBL" id="CAXDID020000483">
    <property type="protein sequence ID" value="CAL6096179.1"/>
    <property type="molecule type" value="Genomic_DNA"/>
</dbReference>
<evidence type="ECO:0000313" key="7">
    <source>
        <dbReference type="EMBL" id="CAL6059012.1"/>
    </source>
</evidence>
<dbReference type="SMART" id="SM00369">
    <property type="entry name" value="LRR_TYP"/>
    <property type="match status" value="18"/>
</dbReference>
<dbReference type="EMBL" id="CAXDID020000035">
    <property type="protein sequence ID" value="CAL5996297.1"/>
    <property type="molecule type" value="Genomic_DNA"/>
</dbReference>
<dbReference type="InterPro" id="IPR001611">
    <property type="entry name" value="Leu-rich_rpt"/>
</dbReference>
<evidence type="ECO:0000313" key="8">
    <source>
        <dbReference type="EMBL" id="CAL6096179.1"/>
    </source>
</evidence>
<sequence length="1994" mass="231393">MLQNDSLQINYLYFPSLHLVPVNITKLIASNCCLQSISSLRIFTKLDYLDISDNFIGSISNLQFLQNLQYLNMSNNRIIFPDPLATLKSLKTVITTGNKIQNFEPLSQNPNFDVKWISPQNDVELQDFRDFLGFGSTEQEAQELMNITIQFKVISIVDNQLYKKDLAFNQKNNQPQVQNKTLFIRRNTSITNLQYFNFNILFVFECQSFCFAEVPANIKKLVVNRCRLESTSGIEKISQLEELSLRGNKLTELGTLTQIKTLKVLDVAQNNIKSLENVEQLQQLVELDASENAIESVEPLETMKQLQRVNLSNNKISSGQLLEDLNNLIQLNVAFNSLESIYFVRNMELLTHLDISFNKVQDIQILKNLLQLLDLRLDRNIIRTFTALENHPNRQNNWLTSQQNVQKEYVQVRVIEKFLEVSGNENVIENEKQIKIIDFVDIVKPNELYISGCPNVTFEHAAKVPTKLTVTKCQLSQITDIYQMSQITYLDLSFNKIRDISELAELVDLTYLNLESNDIYRIEALADLKKNIEFLNLTNNKIVFSKSIQKLKISKLLIEHNLIVDSLYKNQGIPTLIDCQNFLGPNSTKKQVQWLHTLTILCKNQKIMIKKYQKEVNKHKILNIIDNPELLTFNFVKDLNVEQLLITNCQNISNKYIQNNNNNNPDINILQNNILQFPNITILTINKCQLTNVIGFDLMKMLRRLDLKDNLIISIQPLNQLTNLIFLALDDNYIQDLEYLIDLPIFKNLQLQNRCNQNPSDENLNKFLTDTNSTKTVNELKVELSHKQNKSDDTVRMNGYKKLIQQKILSISNDKQLDDFYFAYKFIISTLNISYCENVRFTQNPINIISLSVTYSGLTNILGLENMKQLQQLDLSNNSLVSIDNLSQLTNLKELQLNNNFVQDLEIVTSLPYYNQMHSEYFNKQSDPNEADLLNFLKDTKSSMTLNELLAYFAPKKIKTDELIYETQMINKYYKGKQCVDIDNEQRLQSFYFVQKMQIAEVFIINCVNIRFNKTPNNIVSLSIIDSKLTNILGLENMKQLRQLDLSNNSLVSIDNLSQLTNLKELQLNNNFVQDLEIVTSLPYYNQMHSEYFNKQSDPNEADLLNFLKDTKSSMTLNELLAYFAPKKIKTDELIYETQMINKYYKGKQCVDIDNEQRLQSFYFVQKMQIAEVFIINCVNIRFNKTPNNIVSLSIIDSKLTNILGLENMKQLRQLDLSNNSLVSIDNLSQLTNLKELKLNNNFVQDLEIVTSLPYYNQMHSEYFNKQSDPNEADLLNFLKDTKSSMTLNELLAYFAPKKIKTDELIYETQMINKYYKGKQCVDIDNEQRLQSFYFVQKMQIAEVFIINCVNIRFNKTPNNIVSLSIIDSKLTNILGLENMKQLRQLDLSNNSLVSIDNLSQLTNLKELQLNNNFVQDLEIVTSLPYYNQMHSEYFNKQSDPNEADLLNFLKDTKSSMTLNELLAYFAPKKIKTDELIYETQMINKYYKGKQCVDIDNEQRLQSFYFVQKMQIAEVFIINCVNIRFNKTPNNIVSLSIIDSKLTNIQGLENMKQLQQLDLEQNSLISIAPIKYLTNLKQIVLNYNFIQDLEYLTELPNFNKMQLEDFCRQSNPSDQNLNNFLKDTFSTLTLDQLKAELAHKKQNTQQLLERQNQIATLAKRYQEQIQNKCLSICDDLQLKDLNFVDKLSQKKQIVRLNIKRCVNVSFIYAPTNIVSLTIIKSKITNIIGLEKMLKLSYLDLRMNSLISIAPLRALVNLKYILIDNNSIQDLGILTDLPNYRPDWIQDQNSVQDSVISVYIRNTNQVITLDEFKATMGPAKKVTDELLQINCIGFQKYMISYQKSQIKKCTKIQENVQCIVINNDPNIYDLQFVKYLEVVGLEIYGCKNVIQLFRVPTNLILLIVNDCNLKTIKGVERLTDIKHLQLQNNNLVNIDCLSNLNSLKELWLNGNKLIIYIQQNGFIQNQKNGGIIKCPLIYIHNQTEPTEQEMNDYDV</sequence>
<proteinExistence type="predicted"/>
<dbReference type="InterPro" id="IPR025875">
    <property type="entry name" value="Leu-rich_rpt_4"/>
</dbReference>
<dbReference type="EMBL" id="CATOUU010000972">
    <property type="protein sequence ID" value="CAI9963959.1"/>
    <property type="molecule type" value="Genomic_DNA"/>
</dbReference>
<dbReference type="InterPro" id="IPR050836">
    <property type="entry name" value="SDS22/Internalin_LRR"/>
</dbReference>
<dbReference type="InterPro" id="IPR003591">
    <property type="entry name" value="Leu-rich_rpt_typical-subtyp"/>
</dbReference>
<keyword evidence="1" id="KW-0433">Leucine-rich repeat</keyword>
<dbReference type="EMBL" id="CAXDID020000224">
    <property type="protein sequence ID" value="CAL6059012.1"/>
    <property type="molecule type" value="Genomic_DNA"/>
</dbReference>
<evidence type="ECO:0000313" key="3">
    <source>
        <dbReference type="EMBL" id="CAI9949261.1"/>
    </source>
</evidence>